<protein>
    <recommendedName>
        <fullName evidence="1">T6SS Transcription factor RovC-like DNA binding domain-containing protein</fullName>
    </recommendedName>
</protein>
<dbReference type="InterPro" id="IPR018754">
    <property type="entry name" value="RovC-like_DNA-bd"/>
</dbReference>
<evidence type="ECO:0000313" key="2">
    <source>
        <dbReference type="EMBL" id="GLK70609.1"/>
    </source>
</evidence>
<proteinExistence type="predicted"/>
<dbReference type="AlphaFoldDB" id="A0A9W6J798"/>
<dbReference type="Pfam" id="PF10074">
    <property type="entry name" value="RovC_DNA-bd"/>
    <property type="match status" value="1"/>
</dbReference>
<accession>A0A9W6J798</accession>
<evidence type="ECO:0000259" key="1">
    <source>
        <dbReference type="Pfam" id="PF10074"/>
    </source>
</evidence>
<evidence type="ECO:0000313" key="3">
    <source>
        <dbReference type="Proteomes" id="UP001143370"/>
    </source>
</evidence>
<sequence>MDPLQAPPEAPVFWLPREDTSAIALGEPPDVLSASTEQQPTIDAAITVTADGETNLLYDLGNGQHVQLVHANNTSPDKPLGAFVSLGLDGFDQIESIGRLLAALHRRAIPPDTRLTRQQRARLRRMLQAFDGYRAGATQQEIAQVIFRLGPLDRDEWQASSARHAIKSLLRDARAMIAGGYRSLLRHRRQT</sequence>
<reference evidence="2" key="1">
    <citation type="journal article" date="2014" name="Int. J. Syst. Evol. Microbiol.">
        <title>Complete genome sequence of Corynebacterium casei LMG S-19264T (=DSM 44701T), isolated from a smear-ripened cheese.</title>
        <authorList>
            <consortium name="US DOE Joint Genome Institute (JGI-PGF)"/>
            <person name="Walter F."/>
            <person name="Albersmeier A."/>
            <person name="Kalinowski J."/>
            <person name="Ruckert C."/>
        </authorList>
    </citation>
    <scope>NUCLEOTIDE SEQUENCE</scope>
    <source>
        <strain evidence="2">VKM B-2484</strain>
    </source>
</reference>
<dbReference type="EMBL" id="BSFJ01000004">
    <property type="protein sequence ID" value="GLK70609.1"/>
    <property type="molecule type" value="Genomic_DNA"/>
</dbReference>
<organism evidence="2 3">
    <name type="scientific">Ancylobacter dichloromethanicus</name>
    <dbReference type="NCBI Taxonomy" id="518825"/>
    <lineage>
        <taxon>Bacteria</taxon>
        <taxon>Pseudomonadati</taxon>
        <taxon>Pseudomonadota</taxon>
        <taxon>Alphaproteobacteria</taxon>
        <taxon>Hyphomicrobiales</taxon>
        <taxon>Xanthobacteraceae</taxon>
        <taxon>Ancylobacter</taxon>
    </lineage>
</organism>
<reference evidence="2" key="2">
    <citation type="submission" date="2023-01" db="EMBL/GenBank/DDBJ databases">
        <authorList>
            <person name="Sun Q."/>
            <person name="Evtushenko L."/>
        </authorList>
    </citation>
    <scope>NUCLEOTIDE SEQUENCE</scope>
    <source>
        <strain evidence="2">VKM B-2484</strain>
    </source>
</reference>
<keyword evidence="3" id="KW-1185">Reference proteome</keyword>
<dbReference type="RefSeq" id="WP_271188584.1">
    <property type="nucleotide sequence ID" value="NZ_BSFJ01000004.1"/>
</dbReference>
<comment type="caution">
    <text evidence="2">The sequence shown here is derived from an EMBL/GenBank/DDBJ whole genome shotgun (WGS) entry which is preliminary data.</text>
</comment>
<dbReference type="Proteomes" id="UP001143370">
    <property type="component" value="Unassembled WGS sequence"/>
</dbReference>
<name>A0A9W6J798_9HYPH</name>
<gene>
    <name evidence="2" type="ORF">GCM10017643_07240</name>
</gene>
<feature type="domain" description="T6SS Transcription factor RovC-like DNA binding" evidence="1">
    <location>
        <begin position="88"/>
        <end position="186"/>
    </location>
</feature>